<dbReference type="Proteomes" id="UP000069205">
    <property type="component" value="Chromosome"/>
</dbReference>
<dbReference type="PATRIC" id="fig|42253.5.peg.2590"/>
<proteinExistence type="predicted"/>
<organism evidence="1 2">
    <name type="scientific">Nitrospira moscoviensis</name>
    <dbReference type="NCBI Taxonomy" id="42253"/>
    <lineage>
        <taxon>Bacteria</taxon>
        <taxon>Pseudomonadati</taxon>
        <taxon>Nitrospirota</taxon>
        <taxon>Nitrospiria</taxon>
        <taxon>Nitrospirales</taxon>
        <taxon>Nitrospiraceae</taxon>
        <taxon>Nitrospira</taxon>
    </lineage>
</organism>
<protein>
    <submittedName>
        <fullName evidence="1">Uncharacterized protein</fullName>
    </submittedName>
</protein>
<accession>A0A0K2GEK5</accession>
<gene>
    <name evidence="1" type="ORF">NITMOv2_2619</name>
</gene>
<evidence type="ECO:0000313" key="2">
    <source>
        <dbReference type="Proteomes" id="UP000069205"/>
    </source>
</evidence>
<dbReference type="EMBL" id="CP011801">
    <property type="protein sequence ID" value="ALA59032.1"/>
    <property type="molecule type" value="Genomic_DNA"/>
</dbReference>
<reference evidence="1 2" key="1">
    <citation type="journal article" date="2015" name="Proc. Natl. Acad. Sci. U.S.A.">
        <title>Expanded metabolic versatility of ubiquitous nitrite-oxidizing bacteria from the genus Nitrospira.</title>
        <authorList>
            <person name="Koch H."/>
            <person name="Lucker S."/>
            <person name="Albertsen M."/>
            <person name="Kitzinger K."/>
            <person name="Herbold C."/>
            <person name="Spieck E."/>
            <person name="Nielsen P.H."/>
            <person name="Wagner M."/>
            <person name="Daims H."/>
        </authorList>
    </citation>
    <scope>NUCLEOTIDE SEQUENCE [LARGE SCALE GENOMIC DNA]</scope>
    <source>
        <strain evidence="1 2">NSP M-1</strain>
    </source>
</reference>
<keyword evidence="2" id="KW-1185">Reference proteome</keyword>
<sequence>MKMALISPAHPGAPGRAFHRLRSRLARILNVPLRGRSCSAAWGGRVRMVRLRFAHRLRPC</sequence>
<dbReference type="KEGG" id="nmv:NITMOv2_2619"/>
<evidence type="ECO:0000313" key="1">
    <source>
        <dbReference type="EMBL" id="ALA59032.1"/>
    </source>
</evidence>
<name>A0A0K2GEK5_NITMO</name>
<dbReference type="AlphaFoldDB" id="A0A0K2GEK5"/>